<comment type="caution">
    <text evidence="19">The sequence shown here is derived from an EMBL/GenBank/DDBJ whole genome shotgun (WGS) entry which is preliminary data.</text>
</comment>
<evidence type="ECO:0000256" key="16">
    <source>
        <dbReference type="SAM" id="MobiDB-lite"/>
    </source>
</evidence>
<keyword evidence="10 17" id="KW-1133">Transmembrane helix</keyword>
<dbReference type="AlphaFoldDB" id="A0A7J6MIZ7"/>
<dbReference type="InterPro" id="IPR045252">
    <property type="entry name" value="LPCAT1-like"/>
</dbReference>
<feature type="compositionally biased region" description="Basic and acidic residues" evidence="16">
    <location>
        <begin position="258"/>
        <end position="268"/>
    </location>
</feature>
<dbReference type="InterPro" id="IPR002123">
    <property type="entry name" value="Plipid/glycerol_acylTrfase"/>
</dbReference>
<evidence type="ECO:0000313" key="19">
    <source>
        <dbReference type="EMBL" id="KAF4671465.1"/>
    </source>
</evidence>
<evidence type="ECO:0000259" key="18">
    <source>
        <dbReference type="PROSITE" id="PS51050"/>
    </source>
</evidence>
<feature type="region of interest" description="Disordered" evidence="16">
    <location>
        <begin position="211"/>
        <end position="280"/>
    </location>
</feature>
<feature type="transmembrane region" description="Helical" evidence="17">
    <location>
        <begin position="494"/>
        <end position="515"/>
    </location>
</feature>
<dbReference type="EMBL" id="JABAHT010000001">
    <property type="protein sequence ID" value="KAF4671465.1"/>
    <property type="molecule type" value="Genomic_DNA"/>
</dbReference>
<evidence type="ECO:0000256" key="9">
    <source>
        <dbReference type="ARBA" id="ARBA00022833"/>
    </source>
</evidence>
<feature type="compositionally biased region" description="Basic and acidic residues" evidence="16">
    <location>
        <begin position="9"/>
        <end position="19"/>
    </location>
</feature>
<dbReference type="Pfam" id="PF07496">
    <property type="entry name" value="zf-CW"/>
    <property type="match status" value="1"/>
</dbReference>
<feature type="compositionally biased region" description="Basic and acidic residues" evidence="16">
    <location>
        <begin position="215"/>
        <end position="232"/>
    </location>
</feature>
<keyword evidence="4" id="KW-0444">Lipid biosynthesis</keyword>
<organism evidence="19 20">
    <name type="scientific">Perkinsus olseni</name>
    <name type="common">Perkinsus atlanticus</name>
    <dbReference type="NCBI Taxonomy" id="32597"/>
    <lineage>
        <taxon>Eukaryota</taxon>
        <taxon>Sar</taxon>
        <taxon>Alveolata</taxon>
        <taxon>Perkinsozoa</taxon>
        <taxon>Perkinsea</taxon>
        <taxon>Perkinsida</taxon>
        <taxon>Perkinsidae</taxon>
        <taxon>Perkinsus</taxon>
    </lineage>
</organism>
<keyword evidence="15 19" id="KW-0012">Acyltransferase</keyword>
<keyword evidence="14" id="KW-1208">Phospholipid metabolism</keyword>
<dbReference type="PANTHER" id="PTHR23063">
    <property type="entry name" value="PHOSPHOLIPID ACYLTRANSFERASE"/>
    <property type="match status" value="1"/>
</dbReference>
<feature type="domain" description="CW-type" evidence="18">
    <location>
        <begin position="164"/>
        <end position="217"/>
    </location>
</feature>
<dbReference type="Pfam" id="PF01553">
    <property type="entry name" value="Acyltransferase"/>
    <property type="match status" value="1"/>
</dbReference>
<evidence type="ECO:0000256" key="14">
    <source>
        <dbReference type="ARBA" id="ARBA00023264"/>
    </source>
</evidence>
<evidence type="ECO:0000256" key="12">
    <source>
        <dbReference type="ARBA" id="ARBA00023136"/>
    </source>
</evidence>
<feature type="compositionally biased region" description="Low complexity" evidence="16">
    <location>
        <begin position="63"/>
        <end position="87"/>
    </location>
</feature>
<dbReference type="PROSITE" id="PS51050">
    <property type="entry name" value="ZF_CW"/>
    <property type="match status" value="1"/>
</dbReference>
<keyword evidence="6 17" id="KW-0812">Transmembrane</keyword>
<keyword evidence="5 19" id="KW-0808">Transferase</keyword>
<accession>A0A7J6MIZ7</accession>
<keyword evidence="9" id="KW-0862">Zinc</keyword>
<dbReference type="OrthoDB" id="272512at2759"/>
<feature type="region of interest" description="Disordered" evidence="16">
    <location>
        <begin position="1"/>
        <end position="157"/>
    </location>
</feature>
<evidence type="ECO:0000256" key="3">
    <source>
        <dbReference type="ARBA" id="ARBA00008655"/>
    </source>
</evidence>
<dbReference type="InterPro" id="IPR011124">
    <property type="entry name" value="Znf_CW"/>
</dbReference>
<gene>
    <name evidence="19" type="primary">LPCAT2_1</name>
    <name evidence="19" type="ORF">FOZ61_000088</name>
</gene>
<dbReference type="SMART" id="SM00563">
    <property type="entry name" value="PlsC"/>
    <property type="match status" value="1"/>
</dbReference>
<evidence type="ECO:0000256" key="17">
    <source>
        <dbReference type="SAM" id="Phobius"/>
    </source>
</evidence>
<evidence type="ECO:0000256" key="4">
    <source>
        <dbReference type="ARBA" id="ARBA00022516"/>
    </source>
</evidence>
<keyword evidence="13" id="KW-0594">Phospholipid biosynthesis</keyword>
<evidence type="ECO:0000256" key="5">
    <source>
        <dbReference type="ARBA" id="ARBA00022679"/>
    </source>
</evidence>
<feature type="transmembrane region" description="Helical" evidence="17">
    <location>
        <begin position="527"/>
        <end position="548"/>
    </location>
</feature>
<feature type="compositionally biased region" description="Basic and acidic residues" evidence="16">
    <location>
        <begin position="52"/>
        <end position="61"/>
    </location>
</feature>
<dbReference type="Proteomes" id="UP000570595">
    <property type="component" value="Unassembled WGS sequence"/>
</dbReference>
<evidence type="ECO:0000256" key="13">
    <source>
        <dbReference type="ARBA" id="ARBA00023209"/>
    </source>
</evidence>
<dbReference type="GO" id="GO:0008270">
    <property type="term" value="F:zinc ion binding"/>
    <property type="evidence" value="ECO:0007669"/>
    <property type="project" value="UniProtKB-KW"/>
</dbReference>
<feature type="transmembrane region" description="Helical" evidence="17">
    <location>
        <begin position="455"/>
        <end position="488"/>
    </location>
</feature>
<keyword evidence="8" id="KW-0863">Zinc-finger</keyword>
<comment type="pathway">
    <text evidence="2">Lipid metabolism.</text>
</comment>
<comment type="similarity">
    <text evidence="3">Belongs to the 1-acyl-sn-glycerol-3-phosphate acyltransferase family.</text>
</comment>
<comment type="subcellular location">
    <subcellularLocation>
        <location evidence="1">Membrane</location>
    </subcellularLocation>
</comment>
<evidence type="ECO:0000256" key="7">
    <source>
        <dbReference type="ARBA" id="ARBA00022723"/>
    </source>
</evidence>
<evidence type="ECO:0000256" key="10">
    <source>
        <dbReference type="ARBA" id="ARBA00022989"/>
    </source>
</evidence>
<feature type="compositionally biased region" description="Basic and acidic residues" evidence="16">
    <location>
        <begin position="129"/>
        <end position="139"/>
    </location>
</feature>
<proteinExistence type="inferred from homology"/>
<dbReference type="GO" id="GO:0016020">
    <property type="term" value="C:membrane"/>
    <property type="evidence" value="ECO:0007669"/>
    <property type="project" value="UniProtKB-SubCell"/>
</dbReference>
<keyword evidence="12 17" id="KW-0472">Membrane</keyword>
<dbReference type="Gene3D" id="3.30.40.100">
    <property type="match status" value="1"/>
</dbReference>
<sequence>MSTATNEQQHADPSSKGDDGGGGAMKENEDAPDKLMPPSHPYSLRPQILKKKQPDNVKEDGPSSSSRGRTGSAASSIDSAAATIGSAEQERIGAEATLTGDTSGGRRRARSRSRISSNGGDLATSAGDAEVRGKSAEKTPKRRRAGSGRRSAGGVPAVLGVGPAVADVYWVQCSSPSCEKWRIVTKEIFDKFNGNPELPVLCAQLGSACSEPDDAEKYKAPDEQQERERAAKDLPPISSQSSPIPAVPDAAAHSQAKQQEEQGGEAKAETTPPKASMDSEPIEHPLSLFVVMLSLNPPPPSEASWVLIPVGVLEPETSGRATRRGHTVPEWDVLRMAVEYYRHQGRETKMRLIVNAQDASRLPGEFRSYAVIVPSRSWSGALPNVNWDRLEALRDGQVDESLAEWWFTTGRKLRIAYTVVDGLFRPHAKPADTPRGEPEEGTRTAMSHKYTMRSIILGVVLVPVRMVLLLSSLVIAFPIFCLLSHFGFDKATELLVRTWCLYALVVCFGIVPRVVNFDLMKHYNKESFVMVSNHISCMEILILLFLFYPTFVGKKSLEDTPVVGRVMKSMHCIFVDRLAIKGHQQSTTDTIHKYISAPGKGSPVLLFPEGTTTNGLGLIPFRSGAFCQNVPVLPVAITYPMYRPGVTFDPHWTAIKAVPYAVGLMAQPYTTMRIQILHPESRREGESPRGFADRVREIMAQSLHERLVAGTFPDKVAIEGAIRRGDIPMNVVNEFALRQWKEM</sequence>
<reference evidence="19 20" key="1">
    <citation type="submission" date="2020-04" db="EMBL/GenBank/DDBJ databases">
        <title>Perkinsus olseni comparative genomics.</title>
        <authorList>
            <person name="Bogema D.R."/>
        </authorList>
    </citation>
    <scope>NUCLEOTIDE SEQUENCE [LARGE SCALE GENOMIC DNA]</scope>
    <source>
        <strain evidence="19">ATCC PRA-179</strain>
    </source>
</reference>
<protein>
    <submittedName>
        <fullName evidence="19">Lysophosphatidylcholine acyltransferase 2</fullName>
    </submittedName>
</protein>
<evidence type="ECO:0000313" key="20">
    <source>
        <dbReference type="Proteomes" id="UP000570595"/>
    </source>
</evidence>
<feature type="compositionally biased region" description="Low complexity" evidence="16">
    <location>
        <begin position="235"/>
        <end position="244"/>
    </location>
</feature>
<dbReference type="GO" id="GO:0008654">
    <property type="term" value="P:phospholipid biosynthetic process"/>
    <property type="evidence" value="ECO:0007669"/>
    <property type="project" value="UniProtKB-KW"/>
</dbReference>
<dbReference type="SUPFAM" id="SSF69593">
    <property type="entry name" value="Glycerol-3-phosphate (1)-acyltransferase"/>
    <property type="match status" value="1"/>
</dbReference>
<dbReference type="GO" id="GO:0008374">
    <property type="term" value="F:O-acyltransferase activity"/>
    <property type="evidence" value="ECO:0007669"/>
    <property type="project" value="InterPro"/>
</dbReference>
<evidence type="ECO:0000256" key="11">
    <source>
        <dbReference type="ARBA" id="ARBA00023098"/>
    </source>
</evidence>
<evidence type="ECO:0000256" key="8">
    <source>
        <dbReference type="ARBA" id="ARBA00022771"/>
    </source>
</evidence>
<keyword evidence="11" id="KW-0443">Lipid metabolism</keyword>
<dbReference type="PANTHER" id="PTHR23063:SF52">
    <property type="entry name" value="LYSOPHOSPHATIDYLCHOLINE ACYLTRANSFERASE"/>
    <property type="match status" value="1"/>
</dbReference>
<evidence type="ECO:0000256" key="2">
    <source>
        <dbReference type="ARBA" id="ARBA00005189"/>
    </source>
</evidence>
<keyword evidence="7" id="KW-0479">Metal-binding</keyword>
<evidence type="ECO:0000256" key="6">
    <source>
        <dbReference type="ARBA" id="ARBA00022692"/>
    </source>
</evidence>
<dbReference type="CDD" id="cd07991">
    <property type="entry name" value="LPLAT_LPCAT1-like"/>
    <property type="match status" value="1"/>
</dbReference>
<evidence type="ECO:0000256" key="1">
    <source>
        <dbReference type="ARBA" id="ARBA00004370"/>
    </source>
</evidence>
<name>A0A7J6MIZ7_PEROL</name>
<evidence type="ECO:0000256" key="15">
    <source>
        <dbReference type="ARBA" id="ARBA00023315"/>
    </source>
</evidence>
<feature type="compositionally biased region" description="Low complexity" evidence="16">
    <location>
        <begin position="148"/>
        <end position="157"/>
    </location>
</feature>